<feature type="compositionally biased region" description="Polar residues" evidence="1">
    <location>
        <begin position="1"/>
        <end position="22"/>
    </location>
</feature>
<name>A0ABN9WQT8_9DINO</name>
<dbReference type="Proteomes" id="UP001189429">
    <property type="component" value="Unassembled WGS sequence"/>
</dbReference>
<gene>
    <name evidence="2" type="ORF">PCOR1329_LOCUS68571</name>
</gene>
<proteinExistence type="predicted"/>
<sequence>MQERSQSGQPRLQKKCSTTCCSTDGKAAAKSKNKASPHSDSSPVLTMHSSVSIVLLIMGPSGEKPRGELAVSGSSPCSAEHRRAPAGDRQRQHPSKIQGRLPPCRCAPGLLGYKRKKGLCYGEAEEEEEEEVP</sequence>
<reference evidence="2" key="1">
    <citation type="submission" date="2023-10" db="EMBL/GenBank/DDBJ databases">
        <authorList>
            <person name="Chen Y."/>
            <person name="Shah S."/>
            <person name="Dougan E. K."/>
            <person name="Thang M."/>
            <person name="Chan C."/>
        </authorList>
    </citation>
    <scope>NUCLEOTIDE SEQUENCE [LARGE SCALE GENOMIC DNA]</scope>
</reference>
<dbReference type="EMBL" id="CAUYUJ010018950">
    <property type="protein sequence ID" value="CAK0887545.1"/>
    <property type="molecule type" value="Genomic_DNA"/>
</dbReference>
<protein>
    <submittedName>
        <fullName evidence="2">Uncharacterized protein</fullName>
    </submittedName>
</protein>
<evidence type="ECO:0000313" key="2">
    <source>
        <dbReference type="EMBL" id="CAK0887545.1"/>
    </source>
</evidence>
<feature type="region of interest" description="Disordered" evidence="1">
    <location>
        <begin position="60"/>
        <end position="101"/>
    </location>
</feature>
<accession>A0ABN9WQT8</accession>
<evidence type="ECO:0000313" key="3">
    <source>
        <dbReference type="Proteomes" id="UP001189429"/>
    </source>
</evidence>
<keyword evidence="3" id="KW-1185">Reference proteome</keyword>
<comment type="caution">
    <text evidence="2">The sequence shown here is derived from an EMBL/GenBank/DDBJ whole genome shotgun (WGS) entry which is preliminary data.</text>
</comment>
<evidence type="ECO:0000256" key="1">
    <source>
        <dbReference type="SAM" id="MobiDB-lite"/>
    </source>
</evidence>
<feature type="region of interest" description="Disordered" evidence="1">
    <location>
        <begin position="1"/>
        <end position="46"/>
    </location>
</feature>
<organism evidence="2 3">
    <name type="scientific">Prorocentrum cordatum</name>
    <dbReference type="NCBI Taxonomy" id="2364126"/>
    <lineage>
        <taxon>Eukaryota</taxon>
        <taxon>Sar</taxon>
        <taxon>Alveolata</taxon>
        <taxon>Dinophyceae</taxon>
        <taxon>Prorocentrales</taxon>
        <taxon>Prorocentraceae</taxon>
        <taxon>Prorocentrum</taxon>
    </lineage>
</organism>
<feature type="compositionally biased region" description="Basic and acidic residues" evidence="1">
    <location>
        <begin position="79"/>
        <end position="91"/>
    </location>
</feature>